<name>A0ABX7WXU7_9GAMM</name>
<dbReference type="Gene3D" id="1.10.1220.10">
    <property type="entry name" value="Met repressor-like"/>
    <property type="match status" value="1"/>
</dbReference>
<dbReference type="Proteomes" id="UP000672039">
    <property type="component" value="Chromosome"/>
</dbReference>
<protein>
    <submittedName>
        <fullName evidence="2">DUF1778 domain-containing protein</fullName>
    </submittedName>
</protein>
<dbReference type="Pfam" id="PF08681">
    <property type="entry name" value="TacA1"/>
    <property type="match status" value="1"/>
</dbReference>
<dbReference type="InterPro" id="IPR013321">
    <property type="entry name" value="Arc_rbn_hlx_hlx"/>
</dbReference>
<evidence type="ECO:0000313" key="3">
    <source>
        <dbReference type="Proteomes" id="UP000672039"/>
    </source>
</evidence>
<gene>
    <name evidence="2" type="ORF">J9253_19315</name>
</gene>
<sequence length="134" mass="14248">MTLARTLERFDIRLPASTKNMLAKAAEINGSTLTALVLGAALDEPACIQDAFSHRGFCEASTADVANEYDTVLLHQCGGEFVGVVLALMFDLGMNSLDAPFLMGALGFAEFHLKVAVTLLAFQHRAIATGGRGF</sequence>
<proteinExistence type="predicted"/>
<evidence type="ECO:0000256" key="1">
    <source>
        <dbReference type="ARBA" id="ARBA00022649"/>
    </source>
</evidence>
<keyword evidence="1" id="KW-1277">Toxin-antitoxin system</keyword>
<accession>A0ABX7WXU7</accession>
<keyword evidence="3" id="KW-1185">Reference proteome</keyword>
<evidence type="ECO:0000313" key="2">
    <source>
        <dbReference type="EMBL" id="QTR48490.1"/>
    </source>
</evidence>
<dbReference type="InterPro" id="IPR014795">
    <property type="entry name" value="TacA_1-like"/>
</dbReference>
<reference evidence="2 3" key="1">
    <citation type="submission" date="2021-04" db="EMBL/GenBank/DDBJ databases">
        <title>Genomics, taxonomy and metabolism of representatives of sulfur bacteria of the genus Thiothrix: Thiothrix fructosivorans QT, Thiothrix unzii A1T and three new species, Thiothrix subterranea sp. nov., Thiothrix litoralis sp. nov. and 'Candidatus Thiothrix anitrata' sp. nov.</title>
        <authorList>
            <person name="Ravin N.V."/>
            <person name="Smolyakov D."/>
            <person name="Rudenko T.S."/>
            <person name="Mardanov A.V."/>
            <person name="Beletsky A.V."/>
            <person name="Markov N.D."/>
            <person name="Fomenkov A.I."/>
            <person name="Roberts R.J."/>
            <person name="Karnachuk O.V."/>
            <person name="Novikov A."/>
            <person name="Grabovich M.Y."/>
        </authorList>
    </citation>
    <scope>NUCLEOTIDE SEQUENCE [LARGE SCALE GENOMIC DNA]</scope>
    <source>
        <strain evidence="2 3">AS</strain>
    </source>
</reference>
<organism evidence="2 3">
    <name type="scientific">Thiothrix litoralis</name>
    <dbReference type="NCBI Taxonomy" id="2891210"/>
    <lineage>
        <taxon>Bacteria</taxon>
        <taxon>Pseudomonadati</taxon>
        <taxon>Pseudomonadota</taxon>
        <taxon>Gammaproteobacteria</taxon>
        <taxon>Thiotrichales</taxon>
        <taxon>Thiotrichaceae</taxon>
        <taxon>Thiothrix</taxon>
    </lineage>
</organism>
<dbReference type="EMBL" id="CP072801">
    <property type="protein sequence ID" value="QTR48490.1"/>
    <property type="molecule type" value="Genomic_DNA"/>
</dbReference>